<reference evidence="6 7" key="1">
    <citation type="submission" date="2020-04" db="EMBL/GenBank/DDBJ databases">
        <title>Enterovirga sp. isolate from soil.</title>
        <authorList>
            <person name="Chea S."/>
            <person name="Kim D.-U."/>
        </authorList>
    </citation>
    <scope>NUCLEOTIDE SEQUENCE [LARGE SCALE GENOMIC DNA]</scope>
    <source>
        <strain evidence="6 7">DB1703</strain>
    </source>
</reference>
<proteinExistence type="inferred from homology"/>
<evidence type="ECO:0000313" key="7">
    <source>
        <dbReference type="Proteomes" id="UP000564885"/>
    </source>
</evidence>
<dbReference type="InterPro" id="IPR036249">
    <property type="entry name" value="Thioredoxin-like_sf"/>
</dbReference>
<dbReference type="PANTHER" id="PTHR11592">
    <property type="entry name" value="GLUTATHIONE PEROXIDASE"/>
    <property type="match status" value="1"/>
</dbReference>
<dbReference type="SUPFAM" id="SSF52833">
    <property type="entry name" value="Thioredoxin-like"/>
    <property type="match status" value="1"/>
</dbReference>
<dbReference type="InterPro" id="IPR029760">
    <property type="entry name" value="GPX_CS"/>
</dbReference>
<dbReference type="Gene3D" id="3.40.30.10">
    <property type="entry name" value="Glutaredoxin"/>
    <property type="match status" value="1"/>
</dbReference>
<evidence type="ECO:0000256" key="4">
    <source>
        <dbReference type="PIRSR" id="PIRSR000303-1"/>
    </source>
</evidence>
<dbReference type="PROSITE" id="PS00763">
    <property type="entry name" value="GLUTATHIONE_PEROXID_2"/>
    <property type="match status" value="1"/>
</dbReference>
<dbReference type="PIRSF" id="PIRSF000303">
    <property type="entry name" value="Glutathion_perox"/>
    <property type="match status" value="1"/>
</dbReference>
<gene>
    <name evidence="6" type="ORF">HJG44_13450</name>
</gene>
<comment type="similarity">
    <text evidence="1 5">Belongs to the glutathione peroxidase family.</text>
</comment>
<dbReference type="InterPro" id="IPR029759">
    <property type="entry name" value="GPX_AS"/>
</dbReference>
<dbReference type="RefSeq" id="WP_171218843.1">
    <property type="nucleotide sequence ID" value="NZ_JABEPP010000003.1"/>
</dbReference>
<dbReference type="EMBL" id="JABEPP010000003">
    <property type="protein sequence ID" value="NNM73389.1"/>
    <property type="molecule type" value="Genomic_DNA"/>
</dbReference>
<dbReference type="CDD" id="cd00340">
    <property type="entry name" value="GSH_Peroxidase"/>
    <property type="match status" value="1"/>
</dbReference>
<evidence type="ECO:0000256" key="2">
    <source>
        <dbReference type="ARBA" id="ARBA00022559"/>
    </source>
</evidence>
<evidence type="ECO:0000313" key="6">
    <source>
        <dbReference type="EMBL" id="NNM73389.1"/>
    </source>
</evidence>
<evidence type="ECO:0000256" key="1">
    <source>
        <dbReference type="ARBA" id="ARBA00006926"/>
    </source>
</evidence>
<keyword evidence="7" id="KW-1185">Reference proteome</keyword>
<dbReference type="PRINTS" id="PR01011">
    <property type="entry name" value="GLUTPROXDASE"/>
</dbReference>
<comment type="caution">
    <text evidence="6">The sequence shown here is derived from an EMBL/GenBank/DDBJ whole genome shotgun (WGS) entry which is preliminary data.</text>
</comment>
<keyword evidence="2 5" id="KW-0575">Peroxidase</keyword>
<feature type="active site" evidence="4">
    <location>
        <position position="36"/>
    </location>
</feature>
<dbReference type="GO" id="GO:0034599">
    <property type="term" value="P:cellular response to oxidative stress"/>
    <property type="evidence" value="ECO:0007669"/>
    <property type="project" value="TreeGrafter"/>
</dbReference>
<dbReference type="PROSITE" id="PS51355">
    <property type="entry name" value="GLUTATHIONE_PEROXID_3"/>
    <property type="match status" value="1"/>
</dbReference>
<keyword evidence="3 5" id="KW-0560">Oxidoreductase</keyword>
<dbReference type="AlphaFoldDB" id="A0A849IAF1"/>
<name>A0A849IAF1_9HYPH</name>
<dbReference type="Pfam" id="PF00255">
    <property type="entry name" value="GSHPx"/>
    <property type="match status" value="1"/>
</dbReference>
<dbReference type="FunFam" id="3.40.30.10:FF:000010">
    <property type="entry name" value="Glutathione peroxidase"/>
    <property type="match status" value="1"/>
</dbReference>
<accession>A0A849IAF1</accession>
<evidence type="ECO:0000256" key="5">
    <source>
        <dbReference type="RuleBase" id="RU000499"/>
    </source>
</evidence>
<organism evidence="6 7">
    <name type="scientific">Enterovirga aerilata</name>
    <dbReference type="NCBI Taxonomy" id="2730920"/>
    <lineage>
        <taxon>Bacteria</taxon>
        <taxon>Pseudomonadati</taxon>
        <taxon>Pseudomonadota</taxon>
        <taxon>Alphaproteobacteria</taxon>
        <taxon>Hyphomicrobiales</taxon>
        <taxon>Methylobacteriaceae</taxon>
        <taxon>Enterovirga</taxon>
    </lineage>
</organism>
<dbReference type="Proteomes" id="UP000564885">
    <property type="component" value="Unassembled WGS sequence"/>
</dbReference>
<dbReference type="PROSITE" id="PS00460">
    <property type="entry name" value="GLUTATHIONE_PEROXID_1"/>
    <property type="match status" value="1"/>
</dbReference>
<dbReference type="GO" id="GO:0004601">
    <property type="term" value="F:peroxidase activity"/>
    <property type="evidence" value="ECO:0007669"/>
    <property type="project" value="UniProtKB-KW"/>
</dbReference>
<protein>
    <recommendedName>
        <fullName evidence="5">Glutathione peroxidase</fullName>
    </recommendedName>
</protein>
<dbReference type="InterPro" id="IPR000889">
    <property type="entry name" value="Glutathione_peroxidase"/>
</dbReference>
<evidence type="ECO:0000256" key="3">
    <source>
        <dbReference type="ARBA" id="ARBA00023002"/>
    </source>
</evidence>
<dbReference type="PANTHER" id="PTHR11592:SF78">
    <property type="entry name" value="GLUTATHIONE PEROXIDASE"/>
    <property type="match status" value="1"/>
</dbReference>
<sequence length="165" mass="18277">MPSIYDFEVTGARGEVVPLDRYRDRVLLVVNTASFCAYTPQYAELVELHKALGPLGLSVLAFPCNQFGAQEPGSAEEISTFCRVAYDVTFPVFARVDVNGPNAHPLYAFLTSARRGIFGTRSIKWNFTKFLADRDGQVVARFAPRIRPRALEPAIRKLLGPEAAL</sequence>